<sequence>MFSQRSNAFSRYPPLQRPSTTMEYMARSTENPLFLASFKKLHASRTSPCFFRA</sequence>
<protein>
    <submittedName>
        <fullName evidence="1">Uncharacterized protein</fullName>
    </submittedName>
</protein>
<name>A0A0A9DAC2_ARUDO</name>
<dbReference type="EMBL" id="GBRH01212351">
    <property type="protein sequence ID" value="JAD85544.1"/>
    <property type="molecule type" value="Transcribed_RNA"/>
</dbReference>
<dbReference type="AlphaFoldDB" id="A0A0A9DAC2"/>
<reference evidence="1" key="2">
    <citation type="journal article" date="2015" name="Data Brief">
        <title>Shoot transcriptome of the giant reed, Arundo donax.</title>
        <authorList>
            <person name="Barrero R.A."/>
            <person name="Guerrero F.D."/>
            <person name="Moolhuijzen P."/>
            <person name="Goolsby J.A."/>
            <person name="Tidwell J."/>
            <person name="Bellgard S.E."/>
            <person name="Bellgard M.I."/>
        </authorList>
    </citation>
    <scope>NUCLEOTIDE SEQUENCE</scope>
    <source>
        <tissue evidence="1">Shoot tissue taken approximately 20 cm above the soil surface</tissue>
    </source>
</reference>
<evidence type="ECO:0000313" key="1">
    <source>
        <dbReference type="EMBL" id="JAD85544.1"/>
    </source>
</evidence>
<reference evidence="1" key="1">
    <citation type="submission" date="2014-09" db="EMBL/GenBank/DDBJ databases">
        <authorList>
            <person name="Magalhaes I.L.F."/>
            <person name="Oliveira U."/>
            <person name="Santos F.R."/>
            <person name="Vidigal T.H.D.A."/>
            <person name="Brescovit A.D."/>
            <person name="Santos A.J."/>
        </authorList>
    </citation>
    <scope>NUCLEOTIDE SEQUENCE</scope>
    <source>
        <tissue evidence="1">Shoot tissue taken approximately 20 cm above the soil surface</tissue>
    </source>
</reference>
<proteinExistence type="predicted"/>
<organism evidence="1">
    <name type="scientific">Arundo donax</name>
    <name type="common">Giant reed</name>
    <name type="synonym">Donax arundinaceus</name>
    <dbReference type="NCBI Taxonomy" id="35708"/>
    <lineage>
        <taxon>Eukaryota</taxon>
        <taxon>Viridiplantae</taxon>
        <taxon>Streptophyta</taxon>
        <taxon>Embryophyta</taxon>
        <taxon>Tracheophyta</taxon>
        <taxon>Spermatophyta</taxon>
        <taxon>Magnoliopsida</taxon>
        <taxon>Liliopsida</taxon>
        <taxon>Poales</taxon>
        <taxon>Poaceae</taxon>
        <taxon>PACMAD clade</taxon>
        <taxon>Arundinoideae</taxon>
        <taxon>Arundineae</taxon>
        <taxon>Arundo</taxon>
    </lineage>
</organism>
<accession>A0A0A9DAC2</accession>